<dbReference type="AlphaFoldDB" id="A0A7X6KRV4"/>
<keyword evidence="8" id="KW-1185">Reference proteome</keyword>
<evidence type="ECO:0000256" key="4">
    <source>
        <dbReference type="ARBA" id="ARBA00023163"/>
    </source>
</evidence>
<dbReference type="RefSeq" id="WP_168628227.1">
    <property type="nucleotide sequence ID" value="NZ_BONL01000014.1"/>
</dbReference>
<dbReference type="InterPro" id="IPR007324">
    <property type="entry name" value="Sugar-bd_dom_put"/>
</dbReference>
<feature type="domain" description="RNA polymerase sigma-70 region 4" evidence="6">
    <location>
        <begin position="17"/>
        <end position="51"/>
    </location>
</feature>
<dbReference type="Pfam" id="PF04545">
    <property type="entry name" value="Sigma70_r4"/>
    <property type="match status" value="1"/>
</dbReference>
<dbReference type="InterPro" id="IPR036388">
    <property type="entry name" value="WH-like_DNA-bd_sf"/>
</dbReference>
<feature type="domain" description="Sugar-binding" evidence="5">
    <location>
        <begin position="63"/>
        <end position="320"/>
    </location>
</feature>
<dbReference type="InterPro" id="IPR007630">
    <property type="entry name" value="RNA_pol_sigma70_r4"/>
</dbReference>
<comment type="caution">
    <text evidence="7">The sequence shown here is derived from an EMBL/GenBank/DDBJ whole genome shotgun (WGS) entry which is preliminary data.</text>
</comment>
<comment type="similarity">
    <text evidence="1">Belongs to the SorC transcriptional regulatory family.</text>
</comment>
<keyword evidence="2" id="KW-0805">Transcription regulation</keyword>
<gene>
    <name evidence="7" type="ORF">HGA03_00260</name>
</gene>
<dbReference type="Proteomes" id="UP000581206">
    <property type="component" value="Unassembled WGS sequence"/>
</dbReference>
<evidence type="ECO:0000313" key="8">
    <source>
        <dbReference type="Proteomes" id="UP000581206"/>
    </source>
</evidence>
<accession>A0A7X6KRV4</accession>
<dbReference type="InterPro" id="IPR037171">
    <property type="entry name" value="NagB/RpiA_transferase-like"/>
</dbReference>
<dbReference type="Gene3D" id="1.10.10.10">
    <property type="entry name" value="Winged helix-like DNA-binding domain superfamily/Winged helix DNA-binding domain"/>
    <property type="match status" value="1"/>
</dbReference>
<dbReference type="GO" id="GO:0030246">
    <property type="term" value="F:carbohydrate binding"/>
    <property type="evidence" value="ECO:0007669"/>
    <property type="project" value="InterPro"/>
</dbReference>
<evidence type="ECO:0000259" key="5">
    <source>
        <dbReference type="Pfam" id="PF04198"/>
    </source>
</evidence>
<dbReference type="SUPFAM" id="SSF100950">
    <property type="entry name" value="NagB/RpiA/CoA transferase-like"/>
    <property type="match status" value="1"/>
</dbReference>
<evidence type="ECO:0000259" key="6">
    <source>
        <dbReference type="Pfam" id="PF04545"/>
    </source>
</evidence>
<keyword evidence="3" id="KW-0238">DNA-binding</keyword>
<sequence>MDLRPLKDAERLRLADVAELYWVHGVKVEEIGERLHLSRSTISRMLAKARQHGVIEFTVHRRVDRTAQLGPLLAARYGLAATVVPVSEDAAPGALLDTVAVRAAEQLTHHIGSDMVVSVAWGSTVEAISLHLTGRPTHGTRIVQLYGSVNVFSTGAGYAGQILERFGRAFGAAVHHFPTPAFFDSPHTRAAMWQERSAQRILRLRARSDVLISSVGTLTSEYHGHLLRSGYLTSQEITGLLHQGVVGSLGAMFFRADGSTTGIGINDRSTGMPPAEIREIPTRFVVAADPAKAEALRAAIRAGLVSALVLDSRTAEALLRLEDDPG</sequence>
<protein>
    <submittedName>
        <fullName evidence="7">Transcriptional regulator</fullName>
    </submittedName>
</protein>
<dbReference type="Gene3D" id="3.40.50.1360">
    <property type="match status" value="1"/>
</dbReference>
<name>A0A7X6KRV4_9CELL</name>
<dbReference type="EMBL" id="JAAXOX010000001">
    <property type="protein sequence ID" value="NKY21096.1"/>
    <property type="molecule type" value="Genomic_DNA"/>
</dbReference>
<dbReference type="InterPro" id="IPR051054">
    <property type="entry name" value="SorC_transcr_regulators"/>
</dbReference>
<organism evidence="7 8">
    <name type="scientific">Cellulomonas denverensis</name>
    <dbReference type="NCBI Taxonomy" id="264297"/>
    <lineage>
        <taxon>Bacteria</taxon>
        <taxon>Bacillati</taxon>
        <taxon>Actinomycetota</taxon>
        <taxon>Actinomycetes</taxon>
        <taxon>Micrococcales</taxon>
        <taxon>Cellulomonadaceae</taxon>
        <taxon>Cellulomonas</taxon>
    </lineage>
</organism>
<dbReference type="PANTHER" id="PTHR34294">
    <property type="entry name" value="TRANSCRIPTIONAL REGULATOR-RELATED"/>
    <property type="match status" value="1"/>
</dbReference>
<evidence type="ECO:0000313" key="7">
    <source>
        <dbReference type="EMBL" id="NKY21096.1"/>
    </source>
</evidence>
<keyword evidence="4" id="KW-0804">Transcription</keyword>
<reference evidence="7 8" key="1">
    <citation type="submission" date="2020-04" db="EMBL/GenBank/DDBJ databases">
        <title>MicrobeNet Type strains.</title>
        <authorList>
            <person name="Nicholson A.C."/>
        </authorList>
    </citation>
    <scope>NUCLEOTIDE SEQUENCE [LARGE SCALE GENOMIC DNA]</scope>
    <source>
        <strain evidence="7 8">ATCC BAA-788</strain>
    </source>
</reference>
<proteinExistence type="inferred from homology"/>
<dbReference type="Pfam" id="PF04198">
    <property type="entry name" value="Sugar-bind"/>
    <property type="match status" value="1"/>
</dbReference>
<dbReference type="PANTHER" id="PTHR34294:SF1">
    <property type="entry name" value="TRANSCRIPTIONAL REGULATOR LSRR"/>
    <property type="match status" value="1"/>
</dbReference>
<evidence type="ECO:0000256" key="2">
    <source>
        <dbReference type="ARBA" id="ARBA00023015"/>
    </source>
</evidence>
<evidence type="ECO:0000256" key="1">
    <source>
        <dbReference type="ARBA" id="ARBA00010466"/>
    </source>
</evidence>
<evidence type="ECO:0000256" key="3">
    <source>
        <dbReference type="ARBA" id="ARBA00023125"/>
    </source>
</evidence>
<dbReference type="GO" id="GO:0003677">
    <property type="term" value="F:DNA binding"/>
    <property type="evidence" value="ECO:0007669"/>
    <property type="project" value="UniProtKB-KW"/>
</dbReference>